<dbReference type="GO" id="GO:0008360">
    <property type="term" value="P:regulation of cell shape"/>
    <property type="evidence" value="ECO:0007669"/>
    <property type="project" value="UniProtKB-KW"/>
</dbReference>
<evidence type="ECO:0000313" key="7">
    <source>
        <dbReference type="EMBL" id="KKM21320.1"/>
    </source>
</evidence>
<dbReference type="Pfam" id="PF01098">
    <property type="entry name" value="FTSW_RODA_SPOVE"/>
    <property type="match status" value="1"/>
</dbReference>
<feature type="transmembrane region" description="Helical" evidence="6">
    <location>
        <begin position="73"/>
        <end position="92"/>
    </location>
</feature>
<dbReference type="GO" id="GO:0032153">
    <property type="term" value="C:cell division site"/>
    <property type="evidence" value="ECO:0007669"/>
    <property type="project" value="TreeGrafter"/>
</dbReference>
<dbReference type="GO" id="GO:0051301">
    <property type="term" value="P:cell division"/>
    <property type="evidence" value="ECO:0007669"/>
    <property type="project" value="InterPro"/>
</dbReference>
<evidence type="ECO:0008006" key="8">
    <source>
        <dbReference type="Google" id="ProtNLM"/>
    </source>
</evidence>
<evidence type="ECO:0000256" key="4">
    <source>
        <dbReference type="ARBA" id="ARBA00022989"/>
    </source>
</evidence>
<keyword evidence="4 6" id="KW-1133">Transmembrane helix</keyword>
<dbReference type="GO" id="GO:0015648">
    <property type="term" value="F:lipid-linked peptidoglycan transporter activity"/>
    <property type="evidence" value="ECO:0007669"/>
    <property type="project" value="TreeGrafter"/>
</dbReference>
<dbReference type="PANTHER" id="PTHR30474">
    <property type="entry name" value="CELL CYCLE PROTEIN"/>
    <property type="match status" value="1"/>
</dbReference>
<dbReference type="AlphaFoldDB" id="A0A0F9L0J0"/>
<feature type="transmembrane region" description="Helical" evidence="6">
    <location>
        <begin position="136"/>
        <end position="155"/>
    </location>
</feature>
<keyword evidence="5 6" id="KW-0472">Membrane</keyword>
<organism evidence="7">
    <name type="scientific">marine sediment metagenome</name>
    <dbReference type="NCBI Taxonomy" id="412755"/>
    <lineage>
        <taxon>unclassified sequences</taxon>
        <taxon>metagenomes</taxon>
        <taxon>ecological metagenomes</taxon>
    </lineage>
</organism>
<sequence length="186" mass="21148">MFDRRLVQYFDWGLLGTVFLLGSLGLVVLYSAVRAGPFSPHEILFSKQLIWFGAGLMVMVASFLFNYKRLDQWAYLIYGVCIVLLICVLLFGKQFGGSRRWLNIGRISIQPSEFVKIAVIICLAKYYSRLLDSKGLTLRQLFIPLILTTIPFVLILKQPDLGTAMLIVLIVGSMTIFAKIERRSFI</sequence>
<keyword evidence="3" id="KW-0133">Cell shape</keyword>
<name>A0A0F9L0J0_9ZZZZ</name>
<feature type="transmembrane region" description="Helical" evidence="6">
    <location>
        <begin position="12"/>
        <end position="33"/>
    </location>
</feature>
<keyword evidence="2 6" id="KW-0812">Transmembrane</keyword>
<accession>A0A0F9L0J0</accession>
<evidence type="ECO:0000256" key="6">
    <source>
        <dbReference type="SAM" id="Phobius"/>
    </source>
</evidence>
<evidence type="ECO:0000256" key="2">
    <source>
        <dbReference type="ARBA" id="ARBA00022692"/>
    </source>
</evidence>
<comment type="subcellular location">
    <subcellularLocation>
        <location evidence="1">Membrane</location>
        <topology evidence="1">Multi-pass membrane protein</topology>
    </subcellularLocation>
</comment>
<gene>
    <name evidence="7" type="ORF">LCGC14_1636620</name>
</gene>
<dbReference type="PANTHER" id="PTHR30474:SF1">
    <property type="entry name" value="PEPTIDOGLYCAN GLYCOSYLTRANSFERASE MRDB"/>
    <property type="match status" value="1"/>
</dbReference>
<evidence type="ECO:0000256" key="1">
    <source>
        <dbReference type="ARBA" id="ARBA00004141"/>
    </source>
</evidence>
<dbReference type="InterPro" id="IPR001182">
    <property type="entry name" value="FtsW/RodA"/>
</dbReference>
<dbReference type="GO" id="GO:0005886">
    <property type="term" value="C:plasma membrane"/>
    <property type="evidence" value="ECO:0007669"/>
    <property type="project" value="TreeGrafter"/>
</dbReference>
<evidence type="ECO:0000256" key="5">
    <source>
        <dbReference type="ARBA" id="ARBA00023136"/>
    </source>
</evidence>
<comment type="caution">
    <text evidence="7">The sequence shown here is derived from an EMBL/GenBank/DDBJ whole genome shotgun (WGS) entry which is preliminary data.</text>
</comment>
<dbReference type="EMBL" id="LAZR01013577">
    <property type="protein sequence ID" value="KKM21320.1"/>
    <property type="molecule type" value="Genomic_DNA"/>
</dbReference>
<protein>
    <recommendedName>
        <fullName evidence="8">Rod shape-determining protein RodA</fullName>
    </recommendedName>
</protein>
<proteinExistence type="predicted"/>
<feature type="transmembrane region" description="Helical" evidence="6">
    <location>
        <begin position="49"/>
        <end position="67"/>
    </location>
</feature>
<evidence type="ECO:0000256" key="3">
    <source>
        <dbReference type="ARBA" id="ARBA00022960"/>
    </source>
</evidence>
<reference evidence="7" key="1">
    <citation type="journal article" date="2015" name="Nature">
        <title>Complex archaea that bridge the gap between prokaryotes and eukaryotes.</title>
        <authorList>
            <person name="Spang A."/>
            <person name="Saw J.H."/>
            <person name="Jorgensen S.L."/>
            <person name="Zaremba-Niedzwiedzka K."/>
            <person name="Martijn J."/>
            <person name="Lind A.E."/>
            <person name="van Eijk R."/>
            <person name="Schleper C."/>
            <person name="Guy L."/>
            <person name="Ettema T.J."/>
        </authorList>
    </citation>
    <scope>NUCLEOTIDE SEQUENCE</scope>
</reference>
<feature type="transmembrane region" description="Helical" evidence="6">
    <location>
        <begin position="161"/>
        <end position="180"/>
    </location>
</feature>